<dbReference type="EMBL" id="WBZJ01000001">
    <property type="protein sequence ID" value="KAB3523057.1"/>
    <property type="molecule type" value="Genomic_DNA"/>
</dbReference>
<dbReference type="Pfam" id="PF01026">
    <property type="entry name" value="TatD_DNase"/>
    <property type="match status" value="1"/>
</dbReference>
<protein>
    <submittedName>
        <fullName evidence="2">TatD family deoxyribonuclease</fullName>
    </submittedName>
</protein>
<dbReference type="InterPro" id="IPR032466">
    <property type="entry name" value="Metal_Hydrolase"/>
</dbReference>
<dbReference type="RefSeq" id="WP_151843857.1">
    <property type="nucleotide sequence ID" value="NZ_WBZJ01000001.1"/>
</dbReference>
<dbReference type="NCBIfam" id="TIGR00010">
    <property type="entry name" value="YchF/TatD family DNA exonuclease"/>
    <property type="match status" value="1"/>
</dbReference>
<dbReference type="CDD" id="cd01310">
    <property type="entry name" value="TatD_DNAse"/>
    <property type="match status" value="1"/>
</dbReference>
<accession>A0ABQ6VF79</accession>
<organism evidence="2 3">
    <name type="scientific">Corynebacterium zhongnanshanii</name>
    <dbReference type="NCBI Taxonomy" id="2768834"/>
    <lineage>
        <taxon>Bacteria</taxon>
        <taxon>Bacillati</taxon>
        <taxon>Actinomycetota</taxon>
        <taxon>Actinomycetes</taxon>
        <taxon>Mycobacteriales</taxon>
        <taxon>Corynebacteriaceae</taxon>
        <taxon>Corynebacterium</taxon>
    </lineage>
</organism>
<evidence type="ECO:0000313" key="3">
    <source>
        <dbReference type="Proteomes" id="UP000436181"/>
    </source>
</evidence>
<gene>
    <name evidence="2" type="ORF">F8377_02545</name>
</gene>
<dbReference type="Gene3D" id="3.20.20.140">
    <property type="entry name" value="Metal-dependent hydrolases"/>
    <property type="match status" value="1"/>
</dbReference>
<name>A0ABQ6VF79_9CORY</name>
<evidence type="ECO:0000256" key="1">
    <source>
        <dbReference type="ARBA" id="ARBA00022723"/>
    </source>
</evidence>
<dbReference type="InterPro" id="IPR015991">
    <property type="entry name" value="TatD/YcfH-like"/>
</dbReference>
<dbReference type="PIRSF" id="PIRSF005902">
    <property type="entry name" value="DNase_TatD"/>
    <property type="match status" value="1"/>
</dbReference>
<dbReference type="PANTHER" id="PTHR46124:SF2">
    <property type="entry name" value="D-AMINOACYL-TRNA DEACYLASE"/>
    <property type="match status" value="1"/>
</dbReference>
<dbReference type="PANTHER" id="PTHR46124">
    <property type="entry name" value="D-AMINOACYL-TRNA DEACYLASE"/>
    <property type="match status" value="1"/>
</dbReference>
<comment type="caution">
    <text evidence="2">The sequence shown here is derived from an EMBL/GenBank/DDBJ whole genome shotgun (WGS) entry which is preliminary data.</text>
</comment>
<dbReference type="SUPFAM" id="SSF51556">
    <property type="entry name" value="Metallo-dependent hydrolases"/>
    <property type="match status" value="1"/>
</dbReference>
<dbReference type="Proteomes" id="UP000436181">
    <property type="component" value="Unassembled WGS sequence"/>
</dbReference>
<keyword evidence="1" id="KW-0479">Metal-binding</keyword>
<sequence>MAKKKSRPTPVPPEPLHPLFDAHTHLYSTVRKIVASRGVEIKGRTLTDEEYAAGVQEIMDRAQAVGVTHACTVGDGLEETVAAVRAAEMDPRVYAAVAVHPTLAHTVTDHVKTQLEDLAAHPRCVAIGETGLDEYWIGKDEDTAPLEVQEEIFRWHIDLAVRTGKALMIHNREADQNLLRVLDYAPKPETVIMHCFSSPLDVAREFLERGYVLSFCGNTTFKRNEELRQAAAEAPQGQFLVETDAPFMTPEPFRGARNESAYVGYTARVVAEARGCAPEEVALQSSETARRVFGLA</sequence>
<proteinExistence type="predicted"/>
<keyword evidence="3" id="KW-1185">Reference proteome</keyword>
<evidence type="ECO:0000313" key="2">
    <source>
        <dbReference type="EMBL" id="KAB3523057.1"/>
    </source>
</evidence>
<reference evidence="2 3" key="1">
    <citation type="submission" date="2019-10" db="EMBL/GenBank/DDBJ databases">
        <title>Corynebacterium sp novel species isolated from the respiratory tract of Marmot.</title>
        <authorList>
            <person name="Zhang G."/>
        </authorList>
    </citation>
    <scope>NUCLEOTIDE SEQUENCE [LARGE SCALE GENOMIC DNA]</scope>
    <source>
        <strain evidence="2 3">336</strain>
    </source>
</reference>
<dbReference type="InterPro" id="IPR001130">
    <property type="entry name" value="TatD-like"/>
</dbReference>